<protein>
    <recommendedName>
        <fullName evidence="5">Clathrin/coatomer adaptor adaptin-like N-terminal domain-containing protein</fullName>
    </recommendedName>
</protein>
<keyword evidence="7" id="KW-1185">Reference proteome</keyword>
<evidence type="ECO:0000256" key="4">
    <source>
        <dbReference type="ARBA" id="ARBA00023136"/>
    </source>
</evidence>
<dbReference type="InterPro" id="IPR050840">
    <property type="entry name" value="Adaptor_Complx_Large_Subunit"/>
</dbReference>
<evidence type="ECO:0000256" key="3">
    <source>
        <dbReference type="ARBA" id="ARBA00022927"/>
    </source>
</evidence>
<evidence type="ECO:0000259" key="5">
    <source>
        <dbReference type="Pfam" id="PF01602"/>
    </source>
</evidence>
<dbReference type="Gene3D" id="1.25.10.10">
    <property type="entry name" value="Leucine-rich Repeat Variant"/>
    <property type="match status" value="1"/>
</dbReference>
<dbReference type="GO" id="GO:0006886">
    <property type="term" value="P:intracellular protein transport"/>
    <property type="evidence" value="ECO:0007669"/>
    <property type="project" value="InterPro"/>
</dbReference>
<feature type="domain" description="Clathrin/coatomer adaptor adaptin-like N-terminal" evidence="5">
    <location>
        <begin position="3"/>
        <end position="60"/>
    </location>
</feature>
<evidence type="ECO:0000256" key="2">
    <source>
        <dbReference type="ARBA" id="ARBA00022448"/>
    </source>
</evidence>
<evidence type="ECO:0000313" key="7">
    <source>
        <dbReference type="Proteomes" id="UP001372338"/>
    </source>
</evidence>
<organism evidence="6 7">
    <name type="scientific">Crotalaria pallida</name>
    <name type="common">Smooth rattlebox</name>
    <name type="synonym">Crotalaria striata</name>
    <dbReference type="NCBI Taxonomy" id="3830"/>
    <lineage>
        <taxon>Eukaryota</taxon>
        <taxon>Viridiplantae</taxon>
        <taxon>Streptophyta</taxon>
        <taxon>Embryophyta</taxon>
        <taxon>Tracheophyta</taxon>
        <taxon>Spermatophyta</taxon>
        <taxon>Magnoliopsida</taxon>
        <taxon>eudicotyledons</taxon>
        <taxon>Gunneridae</taxon>
        <taxon>Pentapetalae</taxon>
        <taxon>rosids</taxon>
        <taxon>fabids</taxon>
        <taxon>Fabales</taxon>
        <taxon>Fabaceae</taxon>
        <taxon>Papilionoideae</taxon>
        <taxon>50 kb inversion clade</taxon>
        <taxon>genistoids sensu lato</taxon>
        <taxon>core genistoids</taxon>
        <taxon>Crotalarieae</taxon>
        <taxon>Crotalaria</taxon>
    </lineage>
</organism>
<reference evidence="6 7" key="1">
    <citation type="submission" date="2024-01" db="EMBL/GenBank/DDBJ databases">
        <title>The genomes of 5 underutilized Papilionoideae crops provide insights into root nodulation and disease resistanc.</title>
        <authorList>
            <person name="Yuan L."/>
        </authorList>
    </citation>
    <scope>NUCLEOTIDE SEQUENCE [LARGE SCALE GENOMIC DNA]</scope>
    <source>
        <strain evidence="6">ZHUSHIDOU_FW_LH</strain>
        <tissue evidence="6">Leaf</tissue>
    </source>
</reference>
<evidence type="ECO:0000256" key="1">
    <source>
        <dbReference type="ARBA" id="ARBA00004308"/>
    </source>
</evidence>
<dbReference type="GO" id="GO:0030117">
    <property type="term" value="C:membrane coat"/>
    <property type="evidence" value="ECO:0007669"/>
    <property type="project" value="InterPro"/>
</dbReference>
<dbReference type="SUPFAM" id="SSF48371">
    <property type="entry name" value="ARM repeat"/>
    <property type="match status" value="1"/>
</dbReference>
<dbReference type="InterPro" id="IPR016024">
    <property type="entry name" value="ARM-type_fold"/>
</dbReference>
<proteinExistence type="predicted"/>
<keyword evidence="3" id="KW-0653">Protein transport</keyword>
<sequence length="93" mass="10634">MQSIRRRDLDLLYGMCDISNSKDIVEELLQYLSTAEFAMREELSLKAAILAEKFAPDLSWRDGFIYVKYVKSLISTQAEMLLLLISPTSLVTI</sequence>
<comment type="caution">
    <text evidence="6">The sequence shown here is derived from an EMBL/GenBank/DDBJ whole genome shotgun (WGS) entry which is preliminary data.</text>
</comment>
<name>A0AAN9FFV6_CROPI</name>
<accession>A0AAN9FFV6</accession>
<keyword evidence="2" id="KW-0813">Transport</keyword>
<dbReference type="Proteomes" id="UP001372338">
    <property type="component" value="Unassembled WGS sequence"/>
</dbReference>
<gene>
    <name evidence="6" type="ORF">RIF29_14704</name>
</gene>
<dbReference type="PANTHER" id="PTHR22780">
    <property type="entry name" value="ADAPTIN, ALPHA/GAMMA/EPSILON"/>
    <property type="match status" value="1"/>
</dbReference>
<dbReference type="EMBL" id="JAYWIO010000003">
    <property type="protein sequence ID" value="KAK7273646.1"/>
    <property type="molecule type" value="Genomic_DNA"/>
</dbReference>
<dbReference type="AlphaFoldDB" id="A0AAN9FFV6"/>
<dbReference type="GO" id="GO:0012505">
    <property type="term" value="C:endomembrane system"/>
    <property type="evidence" value="ECO:0007669"/>
    <property type="project" value="UniProtKB-SubCell"/>
</dbReference>
<dbReference type="InterPro" id="IPR002553">
    <property type="entry name" value="Clathrin/coatomer_adapt-like_N"/>
</dbReference>
<dbReference type="Pfam" id="PF01602">
    <property type="entry name" value="Adaptin_N"/>
    <property type="match status" value="1"/>
</dbReference>
<keyword evidence="4" id="KW-0472">Membrane</keyword>
<comment type="subcellular location">
    <subcellularLocation>
        <location evidence="1">Endomembrane system</location>
    </subcellularLocation>
</comment>
<evidence type="ECO:0000313" key="6">
    <source>
        <dbReference type="EMBL" id="KAK7273646.1"/>
    </source>
</evidence>
<dbReference type="InterPro" id="IPR011989">
    <property type="entry name" value="ARM-like"/>
</dbReference>
<dbReference type="GO" id="GO:0016192">
    <property type="term" value="P:vesicle-mediated transport"/>
    <property type="evidence" value="ECO:0007669"/>
    <property type="project" value="InterPro"/>
</dbReference>